<feature type="region of interest" description="Disordered" evidence="8">
    <location>
        <begin position="22"/>
        <end position="42"/>
    </location>
</feature>
<evidence type="ECO:0000256" key="1">
    <source>
        <dbReference type="ARBA" id="ARBA00004167"/>
    </source>
</evidence>
<reference evidence="10" key="2">
    <citation type="submission" date="2020-08" db="EMBL/GenBank/DDBJ databases">
        <title>Plant Genome Project.</title>
        <authorList>
            <person name="Zhang R.-G."/>
        </authorList>
    </citation>
    <scope>NUCLEOTIDE SEQUENCE</scope>
    <source>
        <strain evidence="10">Huo1</strain>
        <tissue evidence="10">Leaf</tissue>
    </source>
</reference>
<evidence type="ECO:0000256" key="3">
    <source>
        <dbReference type="ARBA" id="ARBA00022448"/>
    </source>
</evidence>
<comment type="subcellular location">
    <subcellularLocation>
        <location evidence="1">Membrane</location>
        <topology evidence="1">Single-pass membrane protein</topology>
    </subcellularLocation>
</comment>
<evidence type="ECO:0000256" key="8">
    <source>
        <dbReference type="SAM" id="MobiDB-lite"/>
    </source>
</evidence>
<evidence type="ECO:0000256" key="7">
    <source>
        <dbReference type="ARBA" id="ARBA00023136"/>
    </source>
</evidence>
<dbReference type="GO" id="GO:0016020">
    <property type="term" value="C:membrane"/>
    <property type="evidence" value="ECO:0007669"/>
    <property type="project" value="UniProtKB-SubCell"/>
</dbReference>
<evidence type="ECO:0008006" key="12">
    <source>
        <dbReference type="Google" id="ProtNLM"/>
    </source>
</evidence>
<protein>
    <recommendedName>
        <fullName evidence="12">Protein GLUTAMINE DUMPER</fullName>
    </recommendedName>
</protein>
<dbReference type="AlphaFoldDB" id="A0A8X8XDP2"/>
<feature type="chain" id="PRO_5036490100" description="Protein GLUTAMINE DUMPER" evidence="9">
    <location>
        <begin position="23"/>
        <end position="122"/>
    </location>
</feature>
<keyword evidence="5" id="KW-0029">Amino-acid transport</keyword>
<dbReference type="PANTHER" id="PTHR33228:SF49">
    <property type="entry name" value="PROTEIN GLUTAMINE DUMPER 5"/>
    <property type="match status" value="1"/>
</dbReference>
<keyword evidence="4" id="KW-0812">Transmembrane</keyword>
<dbReference type="GO" id="GO:0006865">
    <property type="term" value="P:amino acid transport"/>
    <property type="evidence" value="ECO:0007669"/>
    <property type="project" value="UniProtKB-KW"/>
</dbReference>
<evidence type="ECO:0000313" key="11">
    <source>
        <dbReference type="Proteomes" id="UP000298416"/>
    </source>
</evidence>
<dbReference type="Proteomes" id="UP000298416">
    <property type="component" value="Unassembled WGS sequence"/>
</dbReference>
<evidence type="ECO:0000256" key="6">
    <source>
        <dbReference type="ARBA" id="ARBA00022989"/>
    </source>
</evidence>
<keyword evidence="3" id="KW-0813">Transport</keyword>
<keyword evidence="11" id="KW-1185">Reference proteome</keyword>
<evidence type="ECO:0000256" key="4">
    <source>
        <dbReference type="ARBA" id="ARBA00022692"/>
    </source>
</evidence>
<evidence type="ECO:0000256" key="5">
    <source>
        <dbReference type="ARBA" id="ARBA00022970"/>
    </source>
</evidence>
<proteinExistence type="inferred from homology"/>
<accession>A0A8X8XDP2</accession>
<name>A0A8X8XDP2_SALSN</name>
<reference evidence="10" key="1">
    <citation type="submission" date="2018-01" db="EMBL/GenBank/DDBJ databases">
        <authorList>
            <person name="Mao J.F."/>
        </authorList>
    </citation>
    <scope>NUCLEOTIDE SEQUENCE</scope>
    <source>
        <strain evidence="10">Huo1</strain>
        <tissue evidence="10">Leaf</tissue>
    </source>
</reference>
<keyword evidence="7" id="KW-0472">Membrane</keyword>
<evidence type="ECO:0000256" key="2">
    <source>
        <dbReference type="ARBA" id="ARBA00009977"/>
    </source>
</evidence>
<gene>
    <name evidence="10" type="ORF">SASPL_127738</name>
</gene>
<organism evidence="10">
    <name type="scientific">Salvia splendens</name>
    <name type="common">Scarlet sage</name>
    <dbReference type="NCBI Taxonomy" id="180675"/>
    <lineage>
        <taxon>Eukaryota</taxon>
        <taxon>Viridiplantae</taxon>
        <taxon>Streptophyta</taxon>
        <taxon>Embryophyta</taxon>
        <taxon>Tracheophyta</taxon>
        <taxon>Spermatophyta</taxon>
        <taxon>Magnoliopsida</taxon>
        <taxon>eudicotyledons</taxon>
        <taxon>Gunneridae</taxon>
        <taxon>Pentapetalae</taxon>
        <taxon>asterids</taxon>
        <taxon>lamiids</taxon>
        <taxon>Lamiales</taxon>
        <taxon>Lamiaceae</taxon>
        <taxon>Nepetoideae</taxon>
        <taxon>Mentheae</taxon>
        <taxon>Salviinae</taxon>
        <taxon>Salvia</taxon>
        <taxon>Salvia subgen. Calosphace</taxon>
        <taxon>core Calosphace</taxon>
    </lineage>
</organism>
<dbReference type="GO" id="GO:0080143">
    <property type="term" value="P:regulation of amino acid export"/>
    <property type="evidence" value="ECO:0007669"/>
    <property type="project" value="InterPro"/>
</dbReference>
<sequence length="122" mass="13198">MLGLIAFALLILACSYWKLSTSEEARDGDVESGAAGKGDGAEAEKALPVFEEKFLVIMAGEVKPTYLATPVCSRNVSFDDEKVDNKGKVEEEEEEEEGKVKKDGENALENGEQSHLSQSNLS</sequence>
<dbReference type="InterPro" id="IPR040359">
    <property type="entry name" value="GDU"/>
</dbReference>
<evidence type="ECO:0000313" key="10">
    <source>
        <dbReference type="EMBL" id="KAG6409696.1"/>
    </source>
</evidence>
<feature type="compositionally biased region" description="Basic and acidic residues" evidence="8">
    <location>
        <begin position="80"/>
        <end position="89"/>
    </location>
</feature>
<comment type="similarity">
    <text evidence="2">Belongs to the GLUTAMINE DUMPER 1 (TC 9.B.60) family.</text>
</comment>
<comment type="caution">
    <text evidence="10">The sequence shown here is derived from an EMBL/GenBank/DDBJ whole genome shotgun (WGS) entry which is preliminary data.</text>
</comment>
<keyword evidence="6" id="KW-1133">Transmembrane helix</keyword>
<feature type="signal peptide" evidence="9">
    <location>
        <begin position="1"/>
        <end position="22"/>
    </location>
</feature>
<dbReference type="PANTHER" id="PTHR33228">
    <property type="entry name" value="PROTEIN GLUTAMINE DUMPER 4-RELATED"/>
    <property type="match status" value="1"/>
</dbReference>
<dbReference type="EMBL" id="PNBA02000010">
    <property type="protein sequence ID" value="KAG6409696.1"/>
    <property type="molecule type" value="Genomic_DNA"/>
</dbReference>
<keyword evidence="9" id="KW-0732">Signal</keyword>
<evidence type="ECO:0000256" key="9">
    <source>
        <dbReference type="SAM" id="SignalP"/>
    </source>
</evidence>
<feature type="compositionally biased region" description="Polar residues" evidence="8">
    <location>
        <begin position="111"/>
        <end position="122"/>
    </location>
</feature>
<feature type="region of interest" description="Disordered" evidence="8">
    <location>
        <begin position="80"/>
        <end position="122"/>
    </location>
</feature>